<evidence type="ECO:0000259" key="2">
    <source>
        <dbReference type="PROSITE" id="PS50164"/>
    </source>
</evidence>
<evidence type="ECO:0000313" key="3">
    <source>
        <dbReference type="EMBL" id="PPK75412.1"/>
    </source>
</evidence>
<dbReference type="AlphaFoldDB" id="A0A2S6HD84"/>
<dbReference type="Gene3D" id="3.40.1440.10">
    <property type="entry name" value="GIY-YIG endonuclease"/>
    <property type="match status" value="1"/>
</dbReference>
<accession>A0A2S6HD84</accession>
<reference evidence="3 4" key="1">
    <citation type="submission" date="2018-02" db="EMBL/GenBank/DDBJ databases">
        <title>Subsurface microbial communities from deep shales in Ohio and West Virginia, USA.</title>
        <authorList>
            <person name="Wrighton K."/>
        </authorList>
    </citation>
    <scope>NUCLEOTIDE SEQUENCE [LARGE SCALE GENOMIC DNA]</scope>
    <source>
        <strain evidence="3 4">OWC-DMM</strain>
    </source>
</reference>
<dbReference type="EMBL" id="PTIZ01000006">
    <property type="protein sequence ID" value="PPK75412.1"/>
    <property type="molecule type" value="Genomic_DNA"/>
</dbReference>
<keyword evidence="3" id="KW-0540">Nuclease</keyword>
<dbReference type="PROSITE" id="PS50164">
    <property type="entry name" value="GIY_YIG"/>
    <property type="match status" value="1"/>
</dbReference>
<dbReference type="SUPFAM" id="SSF82771">
    <property type="entry name" value="GIY-YIG endonuclease"/>
    <property type="match status" value="1"/>
</dbReference>
<dbReference type="CDD" id="cd10448">
    <property type="entry name" value="GIY-YIG_unchar_3"/>
    <property type="match status" value="1"/>
</dbReference>
<dbReference type="InterPro" id="IPR000305">
    <property type="entry name" value="GIY-YIG_endonuc"/>
</dbReference>
<sequence length="150" mass="16983">MYGKTTVRVSCAYNYCTNCINVIPAGNAGNQNTGMCYSEPMEKQPCVYILASRPNGTLYIGVTSNLIGRVYQHRQKLTAGFTQRYNVHNLVWYEVHEQMETAILREKQLKNWSRVAKKRLIEMSNPMWHDLSTDLGLPSLASGSRHSLPG</sequence>
<keyword evidence="3" id="KW-0255">Endonuclease</keyword>
<organism evidence="3 4">
    <name type="scientific">Methylobacter tundripaludum</name>
    <dbReference type="NCBI Taxonomy" id="173365"/>
    <lineage>
        <taxon>Bacteria</taxon>
        <taxon>Pseudomonadati</taxon>
        <taxon>Pseudomonadota</taxon>
        <taxon>Gammaproteobacteria</taxon>
        <taxon>Methylococcales</taxon>
        <taxon>Methylococcaceae</taxon>
        <taxon>Methylobacter</taxon>
    </lineage>
</organism>
<comment type="similarity">
    <text evidence="1">Belongs to the UPF0213 family.</text>
</comment>
<name>A0A2S6HD84_9GAMM</name>
<dbReference type="InterPro" id="IPR035901">
    <property type="entry name" value="GIY-YIG_endonuc_sf"/>
</dbReference>
<evidence type="ECO:0000313" key="4">
    <source>
        <dbReference type="Proteomes" id="UP000240010"/>
    </source>
</evidence>
<comment type="caution">
    <text evidence="3">The sequence shown here is derived from an EMBL/GenBank/DDBJ whole genome shotgun (WGS) entry which is preliminary data.</text>
</comment>
<dbReference type="PANTHER" id="PTHR34477">
    <property type="entry name" value="UPF0213 PROTEIN YHBQ"/>
    <property type="match status" value="1"/>
</dbReference>
<proteinExistence type="inferred from homology"/>
<dbReference type="GO" id="GO:0004519">
    <property type="term" value="F:endonuclease activity"/>
    <property type="evidence" value="ECO:0007669"/>
    <property type="project" value="UniProtKB-KW"/>
</dbReference>
<keyword evidence="3" id="KW-0378">Hydrolase</keyword>
<gene>
    <name evidence="3" type="ORF">B0F87_106260</name>
</gene>
<dbReference type="Pfam" id="PF01541">
    <property type="entry name" value="GIY-YIG"/>
    <property type="match status" value="1"/>
</dbReference>
<dbReference type="PANTHER" id="PTHR34477:SF5">
    <property type="entry name" value="BSL5627 PROTEIN"/>
    <property type="match status" value="1"/>
</dbReference>
<evidence type="ECO:0000256" key="1">
    <source>
        <dbReference type="ARBA" id="ARBA00007435"/>
    </source>
</evidence>
<dbReference type="InterPro" id="IPR050190">
    <property type="entry name" value="UPF0213_domain"/>
</dbReference>
<feature type="domain" description="GIY-YIG" evidence="2">
    <location>
        <begin position="43"/>
        <end position="120"/>
    </location>
</feature>
<dbReference type="Proteomes" id="UP000240010">
    <property type="component" value="Unassembled WGS sequence"/>
</dbReference>
<protein>
    <submittedName>
        <fullName evidence="3">Putative GIY-YIG superfamily endonuclease</fullName>
    </submittedName>
</protein>